<dbReference type="InParanoid" id="A0A4R6QLK5"/>
<dbReference type="Gene3D" id="3.40.50.1820">
    <property type="entry name" value="alpha/beta hydrolase"/>
    <property type="match status" value="1"/>
</dbReference>
<dbReference type="Proteomes" id="UP000295361">
    <property type="component" value="Unassembled WGS sequence"/>
</dbReference>
<evidence type="ECO:0000313" key="4">
    <source>
        <dbReference type="Proteomes" id="UP000295361"/>
    </source>
</evidence>
<dbReference type="InterPro" id="IPR010126">
    <property type="entry name" value="Esterase_phb"/>
</dbReference>
<dbReference type="InterPro" id="IPR029058">
    <property type="entry name" value="AB_hydrolase_fold"/>
</dbReference>
<protein>
    <submittedName>
        <fullName evidence="3">Poly(Hydroxyalkanoate) depolymerase family esterase</fullName>
    </submittedName>
</protein>
<dbReference type="GO" id="GO:0016787">
    <property type="term" value="F:hydrolase activity"/>
    <property type="evidence" value="ECO:0007669"/>
    <property type="project" value="UniProtKB-KW"/>
</dbReference>
<reference evidence="3 4" key="1">
    <citation type="submission" date="2019-03" db="EMBL/GenBank/DDBJ databases">
        <title>Genomic Encyclopedia of Type Strains, Phase IV (KMG-IV): sequencing the most valuable type-strain genomes for metagenomic binning, comparative biology and taxonomic classification.</title>
        <authorList>
            <person name="Goeker M."/>
        </authorList>
    </citation>
    <scope>NUCLEOTIDE SEQUENCE [LARGE SCALE GENOMIC DNA]</scope>
    <source>
        <strain evidence="3 4">DSM 16998</strain>
    </source>
</reference>
<dbReference type="PANTHER" id="PTHR43037:SF1">
    <property type="entry name" value="BLL1128 PROTEIN"/>
    <property type="match status" value="1"/>
</dbReference>
<keyword evidence="4" id="KW-1185">Reference proteome</keyword>
<dbReference type="EMBL" id="SNXS01000004">
    <property type="protein sequence ID" value="TDP64293.1"/>
    <property type="molecule type" value="Genomic_DNA"/>
</dbReference>
<dbReference type="InterPro" id="IPR050955">
    <property type="entry name" value="Plant_Biomass_Hydrol_Est"/>
</dbReference>
<dbReference type="OrthoDB" id="9767239at2"/>
<dbReference type="Pfam" id="PF10503">
    <property type="entry name" value="Esterase_PHB"/>
    <property type="match status" value="1"/>
</dbReference>
<dbReference type="GO" id="GO:0005576">
    <property type="term" value="C:extracellular region"/>
    <property type="evidence" value="ECO:0007669"/>
    <property type="project" value="InterPro"/>
</dbReference>
<keyword evidence="1" id="KW-0732">Signal</keyword>
<sequence>MNHTLQDLMRDAARLTQAGRLSEATAAIQRALGGGPRLAMPVATLAAAGEVLEGCVFESAPQRTAGKPAPAKADDGEFRAGSYTHSSLTRQYKLYVPPERAGQALPLVVMLHGCTQNPDDFAAGTDMNNRAREQGFCVLYPAQGQEANPSRCWNWFKHSHQTRERGEAALIAALTRAVMQEQGTDPQRVFIAGLSAGGAMAGLVAAAHPELFAAVGVHSGLAPGAARTLPEAMAAMKGGAAPGHAPVSLSIPLIVFHGDQDSTVHPLNGEQLIAAATVQGGTASRIEPGQSAQGRRHTRTLHMGTDGSVAAEHWLLHGAGHAWAGGQATGSYTDPKGPDATREMLRFFFEHPRQAGH</sequence>
<organism evidence="3 4">
    <name type="scientific">Roseateles toxinivorans</name>
    <dbReference type="NCBI Taxonomy" id="270368"/>
    <lineage>
        <taxon>Bacteria</taxon>
        <taxon>Pseudomonadati</taxon>
        <taxon>Pseudomonadota</taxon>
        <taxon>Betaproteobacteria</taxon>
        <taxon>Burkholderiales</taxon>
        <taxon>Sphaerotilaceae</taxon>
        <taxon>Roseateles</taxon>
    </lineage>
</organism>
<dbReference type="PANTHER" id="PTHR43037">
    <property type="entry name" value="UNNAMED PRODUCT-RELATED"/>
    <property type="match status" value="1"/>
</dbReference>
<dbReference type="RefSeq" id="WP_133702110.1">
    <property type="nucleotide sequence ID" value="NZ_SNXS01000004.1"/>
</dbReference>
<evidence type="ECO:0000313" key="3">
    <source>
        <dbReference type="EMBL" id="TDP64293.1"/>
    </source>
</evidence>
<evidence type="ECO:0000256" key="2">
    <source>
        <dbReference type="ARBA" id="ARBA00022801"/>
    </source>
</evidence>
<name>A0A4R6QLK5_9BURK</name>
<accession>A0A4R6QLK5</accession>
<comment type="caution">
    <text evidence="3">The sequence shown here is derived from an EMBL/GenBank/DDBJ whole genome shotgun (WGS) entry which is preliminary data.</text>
</comment>
<proteinExistence type="predicted"/>
<evidence type="ECO:0000256" key="1">
    <source>
        <dbReference type="ARBA" id="ARBA00022729"/>
    </source>
</evidence>
<dbReference type="SUPFAM" id="SSF53474">
    <property type="entry name" value="alpha/beta-Hydrolases"/>
    <property type="match status" value="1"/>
</dbReference>
<dbReference type="NCBIfam" id="TIGR01840">
    <property type="entry name" value="esterase_phb"/>
    <property type="match status" value="1"/>
</dbReference>
<dbReference type="AlphaFoldDB" id="A0A4R6QLK5"/>
<keyword evidence="2" id="KW-0378">Hydrolase</keyword>
<gene>
    <name evidence="3" type="ORF">DES47_104582</name>
</gene>